<dbReference type="SUPFAM" id="SSF48371">
    <property type="entry name" value="ARM repeat"/>
    <property type="match status" value="1"/>
</dbReference>
<dbReference type="GO" id="GO:0005635">
    <property type="term" value="C:nuclear envelope"/>
    <property type="evidence" value="ECO:0007669"/>
    <property type="project" value="TreeGrafter"/>
</dbReference>
<dbReference type="EMBL" id="JAHXZJ010002609">
    <property type="protein sequence ID" value="KAH0540371.1"/>
    <property type="molecule type" value="Genomic_DNA"/>
</dbReference>
<evidence type="ECO:0000313" key="8">
    <source>
        <dbReference type="Proteomes" id="UP000826195"/>
    </source>
</evidence>
<sequence>MMAMNMNTRDVQNSLKEALYETLNGILSPHRDTRQAAEQRIQALEVTDEFGIHLTEFVVDVNGPLAIRQLSSVLLKQYVETHWCSVAEKFRSPEIKPTTKEKIKELLPLGLHESISKVRVSVAYAIAAIAHWDWPENWPGLFDILVNCLNGAQSEYAVHGAMRVLSEFTRDLSDDNLPSVGPIILQEMYRIFITESYSIRTRGRAVEIFTTIASLVGSTGIYHKAFVETCLKPVIPVFCEKFVACLRENSSDGSHTTPTCDIGLKTDIIKAINCLVTKLPKFVTPYLPQILPPVWETFIESAKIYQQESVASETLSRRITRVPLSHDDSGDGDDDHDVKENVVVDSDGEIINFNNLIIATFDFIHNLVEHKNFANLIINSVQEAMYYLIIFIQITHEQVELWTTNPSQFVEEDEQTVFSYNVRISAQDLLTSLIGYSEDTSINALCEVITRHIEAVNIMQVCNRNIHQNNGIHNNSSIQSLSSPWSSSPSWKICESAILALSIAKEQVIEHIQEGTLRFDLVAFLNTIILDGILNDPTAHPYLIGRCLCLGGRYANQIPPEISARFLEAAVVGLPANQPLCIRMSSIKAVYWFCEAAVNTNTLMTRDIIRPHLSVIFEELFGFVNQASTEILTLIMETFSILIAVDKDFTASVESKICPLTIAVFLKFQSDPEILSLCQDIFKELTENPRCIVPLQNRLVPTLVSMLTVNPVGKNIDEGTRGEALDVLQVLVKSSPQPLNNSLIETAFPAACHCILNSDDNGILQSGGELIRTYLLVGARQIIDHRDSEGRTGLHYVLQIVAQLLNPQSSEFTATFVGRLVITLIKKVGNNLGENLDLLLKAVLSKMQRAETLTVMQSLIMVYAHLLNAEFDAVLNFLSTVPGPTGESALAFVLTEWVQRQQLFFGTYVRKVTVVALSKILEHGVTRPDDFRLNEITVRGDQVFTANDDNIRTTRSKTQSQPFQWTMIPILVKVFKLIINELSNNIEADYAGIGEEDDEDVTQDIEDSDEEEDRRDGTTYGENCWVDPGGATHLMNIMDDDKTLEEETDSDLLEDSIYHLNLNNYLRDFLTNFSQHHCFPVYIQHLNPMERKILTSLNIISSPCI</sequence>
<comment type="subcellular location">
    <subcellularLocation>
        <location evidence="1">Nucleus</location>
    </subcellularLocation>
</comment>
<dbReference type="InterPro" id="IPR001494">
    <property type="entry name" value="Importin-beta_N"/>
</dbReference>
<evidence type="ECO:0000259" key="6">
    <source>
        <dbReference type="PROSITE" id="PS50166"/>
    </source>
</evidence>
<evidence type="ECO:0000256" key="1">
    <source>
        <dbReference type="ARBA" id="ARBA00004123"/>
    </source>
</evidence>
<dbReference type="InterPro" id="IPR058669">
    <property type="entry name" value="TPR_IPO7/11-like"/>
</dbReference>
<evidence type="ECO:0000256" key="2">
    <source>
        <dbReference type="ARBA" id="ARBA00007991"/>
    </source>
</evidence>
<name>A0AAV7I1U9_COTGL</name>
<dbReference type="InterPro" id="IPR016024">
    <property type="entry name" value="ARM-type_fold"/>
</dbReference>
<dbReference type="GO" id="GO:0005829">
    <property type="term" value="C:cytosol"/>
    <property type="evidence" value="ECO:0007669"/>
    <property type="project" value="TreeGrafter"/>
</dbReference>
<feature type="region of interest" description="Disordered" evidence="5">
    <location>
        <begin position="990"/>
        <end position="1022"/>
    </location>
</feature>
<dbReference type="PANTHER" id="PTHR10997">
    <property type="entry name" value="IMPORTIN-7, 8, 11"/>
    <property type="match status" value="1"/>
</dbReference>
<keyword evidence="3" id="KW-0813">Transport</keyword>
<dbReference type="GO" id="GO:0031267">
    <property type="term" value="F:small GTPase binding"/>
    <property type="evidence" value="ECO:0007669"/>
    <property type="project" value="InterPro"/>
</dbReference>
<dbReference type="SMART" id="SM00913">
    <property type="entry name" value="IBN_N"/>
    <property type="match status" value="1"/>
</dbReference>
<protein>
    <recommendedName>
        <fullName evidence="6">Importin N-terminal domain-containing protein</fullName>
    </recommendedName>
</protein>
<evidence type="ECO:0000256" key="3">
    <source>
        <dbReference type="ARBA" id="ARBA00022448"/>
    </source>
</evidence>
<evidence type="ECO:0000256" key="5">
    <source>
        <dbReference type="SAM" id="MobiDB-lite"/>
    </source>
</evidence>
<reference evidence="7 8" key="1">
    <citation type="journal article" date="2021" name="J. Hered.">
        <title>A chromosome-level genome assembly of the parasitoid wasp, Cotesia glomerata (Hymenoptera: Braconidae).</title>
        <authorList>
            <person name="Pinto B.J."/>
            <person name="Weis J.J."/>
            <person name="Gamble T."/>
            <person name="Ode P.J."/>
            <person name="Paul R."/>
            <person name="Zaspel J.M."/>
        </authorList>
    </citation>
    <scope>NUCLEOTIDE SEQUENCE [LARGE SCALE GENOMIC DNA]</scope>
    <source>
        <strain evidence="7">CgM1</strain>
    </source>
</reference>
<dbReference type="GO" id="GO:0006606">
    <property type="term" value="P:protein import into nucleus"/>
    <property type="evidence" value="ECO:0007669"/>
    <property type="project" value="TreeGrafter"/>
</dbReference>
<proteinExistence type="inferred from homology"/>
<keyword evidence="8" id="KW-1185">Reference proteome</keyword>
<dbReference type="Gene3D" id="1.25.10.10">
    <property type="entry name" value="Leucine-rich Repeat Variant"/>
    <property type="match status" value="1"/>
</dbReference>
<organism evidence="7 8">
    <name type="scientific">Cotesia glomerata</name>
    <name type="common">Lepidopteran parasitic wasp</name>
    <name type="synonym">Apanteles glomeratus</name>
    <dbReference type="NCBI Taxonomy" id="32391"/>
    <lineage>
        <taxon>Eukaryota</taxon>
        <taxon>Metazoa</taxon>
        <taxon>Ecdysozoa</taxon>
        <taxon>Arthropoda</taxon>
        <taxon>Hexapoda</taxon>
        <taxon>Insecta</taxon>
        <taxon>Pterygota</taxon>
        <taxon>Neoptera</taxon>
        <taxon>Endopterygota</taxon>
        <taxon>Hymenoptera</taxon>
        <taxon>Apocrita</taxon>
        <taxon>Ichneumonoidea</taxon>
        <taxon>Braconidae</taxon>
        <taxon>Microgastrinae</taxon>
        <taxon>Cotesia</taxon>
    </lineage>
</organism>
<keyword evidence="4" id="KW-0539">Nucleus</keyword>
<dbReference type="Pfam" id="PF25758">
    <property type="entry name" value="TPR_IPO11"/>
    <property type="match status" value="1"/>
</dbReference>
<dbReference type="Proteomes" id="UP000826195">
    <property type="component" value="Unassembled WGS sequence"/>
</dbReference>
<dbReference type="PANTHER" id="PTHR10997:SF9">
    <property type="entry name" value="IMPORTIN-9"/>
    <property type="match status" value="1"/>
</dbReference>
<dbReference type="Pfam" id="PF03810">
    <property type="entry name" value="IBN_N"/>
    <property type="match status" value="1"/>
</dbReference>
<accession>A0AAV7I1U9</accession>
<evidence type="ECO:0000256" key="4">
    <source>
        <dbReference type="ARBA" id="ARBA00023242"/>
    </source>
</evidence>
<gene>
    <name evidence="7" type="ORF">KQX54_016615</name>
</gene>
<dbReference type="PROSITE" id="PS50166">
    <property type="entry name" value="IMPORTIN_B_NT"/>
    <property type="match status" value="1"/>
</dbReference>
<comment type="similarity">
    <text evidence="2">Belongs to the importin beta family.</text>
</comment>
<comment type="caution">
    <text evidence="7">The sequence shown here is derived from an EMBL/GenBank/DDBJ whole genome shotgun (WGS) entry which is preliminary data.</text>
</comment>
<feature type="domain" description="Importin N-terminal" evidence="6">
    <location>
        <begin position="37"/>
        <end position="107"/>
    </location>
</feature>
<dbReference type="AlphaFoldDB" id="A0AAV7I1U9"/>
<feature type="compositionally biased region" description="Acidic residues" evidence="5">
    <location>
        <begin position="994"/>
        <end position="1013"/>
    </location>
</feature>
<dbReference type="InterPro" id="IPR011989">
    <property type="entry name" value="ARM-like"/>
</dbReference>
<evidence type="ECO:0000313" key="7">
    <source>
        <dbReference type="EMBL" id="KAH0540371.1"/>
    </source>
</evidence>